<dbReference type="PANTHER" id="PTHR43053:SF3">
    <property type="entry name" value="ALPHA-GALACTOSIDASE C-RELATED"/>
    <property type="match status" value="1"/>
</dbReference>
<gene>
    <name evidence="3" type="ORF">H9964_05470</name>
</gene>
<dbReference type="InterPro" id="IPR013785">
    <property type="entry name" value="Aldolase_TIM"/>
</dbReference>
<dbReference type="InterPro" id="IPR050985">
    <property type="entry name" value="Alpha-glycosidase_related"/>
</dbReference>
<dbReference type="PANTHER" id="PTHR43053">
    <property type="entry name" value="GLYCOSIDASE FAMILY 31"/>
    <property type="match status" value="1"/>
</dbReference>
<reference evidence="3" key="1">
    <citation type="journal article" date="2021" name="PeerJ">
        <title>Extensive microbial diversity within the chicken gut microbiome revealed by metagenomics and culture.</title>
        <authorList>
            <person name="Gilroy R."/>
            <person name="Ravi A."/>
            <person name="Getino M."/>
            <person name="Pursley I."/>
            <person name="Horton D.L."/>
            <person name="Alikhan N.F."/>
            <person name="Baker D."/>
            <person name="Gharbi K."/>
            <person name="Hall N."/>
            <person name="Watson M."/>
            <person name="Adriaenssens E.M."/>
            <person name="Foster-Nyarko E."/>
            <person name="Jarju S."/>
            <person name="Secka A."/>
            <person name="Antonio M."/>
            <person name="Oren A."/>
            <person name="Chaudhuri R.R."/>
            <person name="La Ragione R."/>
            <person name="Hildebrand F."/>
            <person name="Pallen M.J."/>
        </authorList>
    </citation>
    <scope>NUCLEOTIDE SEQUENCE</scope>
    <source>
        <strain evidence="3">ChiW7-2402</strain>
    </source>
</reference>
<accession>A0A9D2G5I6</accession>
<dbReference type="GO" id="GO:0016052">
    <property type="term" value="P:carbohydrate catabolic process"/>
    <property type="evidence" value="ECO:0007669"/>
    <property type="project" value="InterPro"/>
</dbReference>
<evidence type="ECO:0000313" key="3">
    <source>
        <dbReference type="EMBL" id="HIZ73008.1"/>
    </source>
</evidence>
<evidence type="ECO:0000256" key="1">
    <source>
        <dbReference type="ARBA" id="ARBA00022801"/>
    </source>
</evidence>
<dbReference type="PRINTS" id="PR00743">
    <property type="entry name" value="GLHYDRLASE36"/>
</dbReference>
<dbReference type="InterPro" id="IPR038417">
    <property type="entry name" value="Alpga-gal_N_sf"/>
</dbReference>
<reference evidence="3" key="2">
    <citation type="submission" date="2021-04" db="EMBL/GenBank/DDBJ databases">
        <authorList>
            <person name="Gilroy R."/>
        </authorList>
    </citation>
    <scope>NUCLEOTIDE SEQUENCE</scope>
    <source>
        <strain evidence="3">ChiW7-2402</strain>
    </source>
</reference>
<dbReference type="Proteomes" id="UP000824102">
    <property type="component" value="Unassembled WGS sequence"/>
</dbReference>
<dbReference type="SUPFAM" id="SSF51445">
    <property type="entry name" value="(Trans)glycosidases"/>
    <property type="match status" value="1"/>
</dbReference>
<keyword evidence="1" id="KW-0378">Hydrolase</keyword>
<organism evidence="3 4">
    <name type="scientific">Candidatus Gallimonas intestinavium</name>
    <dbReference type="NCBI Taxonomy" id="2838603"/>
    <lineage>
        <taxon>Bacteria</taxon>
        <taxon>Bacillati</taxon>
        <taxon>Bacillota</taxon>
        <taxon>Clostridia</taxon>
        <taxon>Candidatus Gallimonas</taxon>
    </lineage>
</organism>
<sequence>MEFDFYSLHFSEKDGILSAGAFQAPDCAIPVTAVRIAGQDIASPSPAKQPFAGGRGVLRFVQAIREVDTLTVVQESDLCRTETTFRYEGGGIGVSAVVTNISSREIVLEGVSVLDLSGISLASRENTCFYRFSNSHHCECQPRRIALSDAGLFECGHRTFKRICGCNTGSWSSKEELPECILEDTEHGLFLMFQIESNGSWYWEIGEGVGCKLYLSVGGGNFASNGWKKRLAPKQSYASPKAAFALGKSLNEVLQKMTLYRRATASFGRADSDLPVIFNEYMHLSWDSPEEERTKKMAEAAAECGADVYVIDCGWHDEADGNKIYPYVGAWRESHIRFPHGVRTATDHIRSLGMKAGLWIEPEVIGSLSGVEYPEDAYIRTNGERVLVAGRYFLDYRHPEVRRKMSEAIDRMVNEYGAQYIKIDCNQDCGVGTEVNSDSPGEGLEQTTQAFWSWLQGERQKHPSVIFESCASGGMRMDWKSIRTSSVISASDQVLYDRLPYIVTNIFAAALPEQTGIWSYPVVDSRYCDPTGRPTDSEVIMNMVNAALGRVHLASDLRKLTERQREWVKEGIYFSKSQNAFRRSAVPVLPFGFAKFGMKYTALGLTDGKKMLLAVWNFRGGKLDVPLEGYTVEKAAIAYPKDSSAALTIQPAAIRVETDKMASLIIEVRLSS</sequence>
<dbReference type="Gene3D" id="3.20.20.70">
    <property type="entry name" value="Aldolase class I"/>
    <property type="match status" value="1"/>
</dbReference>
<dbReference type="Pfam" id="PF02065">
    <property type="entry name" value="Melibiase"/>
    <property type="match status" value="1"/>
</dbReference>
<evidence type="ECO:0000313" key="4">
    <source>
        <dbReference type="Proteomes" id="UP000824102"/>
    </source>
</evidence>
<dbReference type="Gene3D" id="2.70.98.60">
    <property type="entry name" value="alpha-galactosidase from lactobacil brevis"/>
    <property type="match status" value="1"/>
</dbReference>
<dbReference type="InterPro" id="IPR002252">
    <property type="entry name" value="Glyco_hydro_36"/>
</dbReference>
<comment type="caution">
    <text evidence="3">The sequence shown here is derived from an EMBL/GenBank/DDBJ whole genome shotgun (WGS) entry which is preliminary data.</text>
</comment>
<dbReference type="CDD" id="cd14791">
    <property type="entry name" value="GH36"/>
    <property type="match status" value="1"/>
</dbReference>
<keyword evidence="2" id="KW-0326">Glycosidase</keyword>
<dbReference type="GO" id="GO:0004557">
    <property type="term" value="F:alpha-galactosidase activity"/>
    <property type="evidence" value="ECO:0007669"/>
    <property type="project" value="InterPro"/>
</dbReference>
<proteinExistence type="predicted"/>
<protein>
    <submittedName>
        <fullName evidence="3">Alpha-galactosidase</fullName>
    </submittedName>
</protein>
<dbReference type="EMBL" id="DXBB01000074">
    <property type="protein sequence ID" value="HIZ73008.1"/>
    <property type="molecule type" value="Genomic_DNA"/>
</dbReference>
<dbReference type="AlphaFoldDB" id="A0A9D2G5I6"/>
<name>A0A9D2G5I6_9FIRM</name>
<evidence type="ECO:0000256" key="2">
    <source>
        <dbReference type="ARBA" id="ARBA00023295"/>
    </source>
</evidence>
<dbReference type="InterPro" id="IPR017853">
    <property type="entry name" value="GH"/>
</dbReference>